<dbReference type="Proteomes" id="UP000274922">
    <property type="component" value="Unassembled WGS sequence"/>
</dbReference>
<feature type="compositionally biased region" description="Basic and acidic residues" evidence="2">
    <location>
        <begin position="471"/>
        <end position="483"/>
    </location>
</feature>
<dbReference type="AlphaFoldDB" id="A0A4P9X090"/>
<proteinExistence type="predicted"/>
<feature type="coiled-coil region" evidence="1">
    <location>
        <begin position="818"/>
        <end position="856"/>
    </location>
</feature>
<evidence type="ECO:0000256" key="2">
    <source>
        <dbReference type="SAM" id="MobiDB-lite"/>
    </source>
</evidence>
<feature type="region of interest" description="Disordered" evidence="2">
    <location>
        <begin position="1120"/>
        <end position="1178"/>
    </location>
</feature>
<feature type="region of interest" description="Disordered" evidence="2">
    <location>
        <begin position="164"/>
        <end position="225"/>
    </location>
</feature>
<feature type="region of interest" description="Disordered" evidence="2">
    <location>
        <begin position="439"/>
        <end position="483"/>
    </location>
</feature>
<sequence length="1178" mass="122648">MLAGSAPAWASSPHAARPGSSSEDARLGSQDGSTRAVARPHEPADRGDPQRYLADDLDDLDLDLDLDLDIARELPTAPGPWTPAPAPRRMPAPAAIETRSLKSAVRRAVGSDRPHAGSRARDGDGSGLDDSLAALDPDRIVSPDSLDAHRAFLAAFEQAMTPARGAPSRVTAPAAPAHAAAATSTGTARSTRLAHGWRPALHPKRDRHALTPTPDGGGPDALPVAPLRDDAIADEQDAGSDVDSDFASISALSAVMSDPAADMPIALHPDDLAALDHADAAADANGAVGGDAGARARAYAHAHADTGAHGSHHDARDASDGSADLDDPLDPDLSHWHDSSPASSQASLRAAPQAAAAAAAVAATERSYDRFDASASFSPPPSVNDSLLAPFRPRPASSAQQARHGADLYGSAGRAVDDDLPQGPHRVEGLTHLADLAGLTPVSEPGSAPGPARAPRPTSPASAGVVGVSDRTPRIMPREGHPDPHHDADVAMDLAMQLDLEFEVTGFGEMDLRDLDAANDVELLERLRSAPHLDAQKPDAAAAVIPSSSLDAAHRAKDGAERRALGSAEASAHSDAGWPLMVAPQQAHAVRAALADSADTDALPSTPAGRATVPPPVIAITPASDAAIDPALLRLTPSPVSSATTTSPRPTARLLSQFQRPGQPEDAGHAHGDHDGHAFRHGDGDFAELDSVVALLETSALAHHDRGIAGLPTPEEPSRDAGGAQTTRHALAWSDASDSHGPASGADVRHHTLAASTSSAMAHGEQLAALAETAAREQELAVLRARRGHLLETAAQLTRLRQACAAETQVLEAAVAARDRSIRELEAAVAERDQAIRELEAQRAAARENTAAEAAQAADAILVPLAVALRLPADAVADGTPVRLKRRLDAIHTLQNEAALRPMTPPPQPVPVATHTVGVATDPVMRPPSPPPPPPRPLGVDRATDPINPPATRDASAMSDLPPRMTRAVSPIPVSPPPLTRHAATCPRSPPARVTVGVATSPVATSLMPPTPMSPPMPDAAAVARLKQRYTRAYTQSVRALRNEHAMALDAAKTTYLATLKRLRDDVVASRARAQARMEHEWERRAAALWAAWRAEPRLAELSPEGLPLARSSHAAASAWSAAAPAGPQRILDERGSGEKADRPSAHRSPSPPRPRSSRPRFPLDTLGPWPASRVPRT</sequence>
<feature type="compositionally biased region" description="Basic and acidic residues" evidence="2">
    <location>
        <begin position="39"/>
        <end position="49"/>
    </location>
</feature>
<feature type="region of interest" description="Disordered" evidence="2">
    <location>
        <begin position="659"/>
        <end position="682"/>
    </location>
</feature>
<feature type="compositionally biased region" description="Low complexity" evidence="2">
    <location>
        <begin position="339"/>
        <end position="350"/>
    </location>
</feature>
<feature type="compositionally biased region" description="Basic and acidic residues" evidence="2">
    <location>
        <begin position="302"/>
        <end position="319"/>
    </location>
</feature>
<feature type="compositionally biased region" description="Pro residues" evidence="2">
    <location>
        <begin position="925"/>
        <end position="937"/>
    </location>
</feature>
<feature type="region of interest" description="Disordered" evidence="2">
    <location>
        <begin position="71"/>
        <end position="141"/>
    </location>
</feature>
<feature type="compositionally biased region" description="Low complexity" evidence="2">
    <location>
        <begin position="1"/>
        <end position="18"/>
    </location>
</feature>
<feature type="compositionally biased region" description="Basic and acidic residues" evidence="2">
    <location>
        <begin position="109"/>
        <end position="124"/>
    </location>
</feature>
<evidence type="ECO:0000313" key="4">
    <source>
        <dbReference type="Proteomes" id="UP000274922"/>
    </source>
</evidence>
<feature type="region of interest" description="Disordered" evidence="2">
    <location>
        <begin position="706"/>
        <end position="728"/>
    </location>
</feature>
<organism evidence="3 4">
    <name type="scientific">Caulochytrium protostelioides</name>
    <dbReference type="NCBI Taxonomy" id="1555241"/>
    <lineage>
        <taxon>Eukaryota</taxon>
        <taxon>Fungi</taxon>
        <taxon>Fungi incertae sedis</taxon>
        <taxon>Chytridiomycota</taxon>
        <taxon>Chytridiomycota incertae sedis</taxon>
        <taxon>Chytridiomycetes</taxon>
        <taxon>Caulochytriales</taxon>
        <taxon>Caulochytriaceae</taxon>
        <taxon>Caulochytrium</taxon>
    </lineage>
</organism>
<feature type="region of interest" description="Disordered" evidence="2">
    <location>
        <begin position="300"/>
        <end position="350"/>
    </location>
</feature>
<name>A0A4P9X090_9FUNG</name>
<dbReference type="EMBL" id="ML014303">
    <property type="protein sequence ID" value="RKO99254.1"/>
    <property type="molecule type" value="Genomic_DNA"/>
</dbReference>
<feature type="compositionally biased region" description="Basic and acidic residues" evidence="2">
    <location>
        <begin position="1131"/>
        <end position="1145"/>
    </location>
</feature>
<protein>
    <submittedName>
        <fullName evidence="3">Uncharacterized protein</fullName>
    </submittedName>
</protein>
<gene>
    <name evidence="3" type="ORF">CXG81DRAFT_27971</name>
</gene>
<keyword evidence="4" id="KW-1185">Reference proteome</keyword>
<feature type="compositionally biased region" description="Pro residues" evidence="2">
    <location>
        <begin position="77"/>
        <end position="90"/>
    </location>
</feature>
<feature type="region of interest" description="Disordered" evidence="2">
    <location>
        <begin position="922"/>
        <end position="992"/>
    </location>
</feature>
<feature type="compositionally biased region" description="Low complexity" evidence="2">
    <location>
        <begin position="171"/>
        <end position="194"/>
    </location>
</feature>
<evidence type="ECO:0000313" key="3">
    <source>
        <dbReference type="EMBL" id="RKO99254.1"/>
    </source>
</evidence>
<accession>A0A4P9X090</accession>
<feature type="compositionally biased region" description="Basic and acidic residues" evidence="2">
    <location>
        <begin position="666"/>
        <end position="682"/>
    </location>
</feature>
<keyword evidence="1" id="KW-0175">Coiled coil</keyword>
<evidence type="ECO:0000256" key="1">
    <source>
        <dbReference type="SAM" id="Coils"/>
    </source>
</evidence>
<feature type="region of interest" description="Disordered" evidence="2">
    <location>
        <begin position="1"/>
        <end position="54"/>
    </location>
</feature>
<feature type="region of interest" description="Disordered" evidence="2">
    <location>
        <begin position="372"/>
        <end position="405"/>
    </location>
</feature>
<reference evidence="4" key="1">
    <citation type="journal article" date="2018" name="Nat. Microbiol.">
        <title>Leveraging single-cell genomics to expand the fungal tree of life.</title>
        <authorList>
            <person name="Ahrendt S.R."/>
            <person name="Quandt C.A."/>
            <person name="Ciobanu D."/>
            <person name="Clum A."/>
            <person name="Salamov A."/>
            <person name="Andreopoulos B."/>
            <person name="Cheng J.F."/>
            <person name="Woyke T."/>
            <person name="Pelin A."/>
            <person name="Henrissat B."/>
            <person name="Reynolds N.K."/>
            <person name="Benny G.L."/>
            <person name="Smith M.E."/>
            <person name="James T.Y."/>
            <person name="Grigoriev I.V."/>
        </authorList>
    </citation>
    <scope>NUCLEOTIDE SEQUENCE [LARGE SCALE GENOMIC DNA]</scope>
    <source>
        <strain evidence="4">ATCC 52028</strain>
    </source>
</reference>